<evidence type="ECO:0000256" key="7">
    <source>
        <dbReference type="ARBA" id="ARBA00023065"/>
    </source>
</evidence>
<dbReference type="PANTHER" id="PTHR32552:SF81">
    <property type="entry name" value="TONB-DEPENDENT OUTER MEMBRANE RECEPTOR"/>
    <property type="match status" value="1"/>
</dbReference>
<keyword evidence="5 11" id="KW-0812">Transmembrane</keyword>
<dbReference type="Proteomes" id="UP000606935">
    <property type="component" value="Unassembled WGS sequence"/>
</dbReference>
<protein>
    <submittedName>
        <fullName evidence="16">TonB-dependent receptor</fullName>
    </submittedName>
</protein>
<reference evidence="16" key="1">
    <citation type="journal article" date="2014" name="Int. J. Syst. Evol. Microbiol.">
        <title>Complete genome sequence of Corynebacterium casei LMG S-19264T (=DSM 44701T), isolated from a smear-ripened cheese.</title>
        <authorList>
            <consortium name="US DOE Joint Genome Institute (JGI-PGF)"/>
            <person name="Walter F."/>
            <person name="Albersmeier A."/>
            <person name="Kalinowski J."/>
            <person name="Ruckert C."/>
        </authorList>
    </citation>
    <scope>NUCLEOTIDE SEQUENCE</scope>
    <source>
        <strain evidence="16">CGMCC 1.7086</strain>
    </source>
</reference>
<dbReference type="InterPro" id="IPR000531">
    <property type="entry name" value="Beta-barrel_TonB"/>
</dbReference>
<dbReference type="Gene3D" id="2.40.170.20">
    <property type="entry name" value="TonB-dependent receptor, beta-barrel domain"/>
    <property type="match status" value="1"/>
</dbReference>
<feature type="domain" description="TonB-dependent receptor plug" evidence="15">
    <location>
        <begin position="53"/>
        <end position="165"/>
    </location>
</feature>
<evidence type="ECO:0000259" key="14">
    <source>
        <dbReference type="Pfam" id="PF00593"/>
    </source>
</evidence>
<dbReference type="Pfam" id="PF07715">
    <property type="entry name" value="Plug"/>
    <property type="match status" value="1"/>
</dbReference>
<evidence type="ECO:0000256" key="6">
    <source>
        <dbReference type="ARBA" id="ARBA00023004"/>
    </source>
</evidence>
<accession>A0A917YSR4</accession>
<dbReference type="EMBL" id="BMLS01000001">
    <property type="protein sequence ID" value="GGO65240.1"/>
    <property type="molecule type" value="Genomic_DNA"/>
</dbReference>
<dbReference type="Pfam" id="PF00593">
    <property type="entry name" value="TonB_dep_Rec_b-barrel"/>
    <property type="match status" value="1"/>
</dbReference>
<keyword evidence="8 12" id="KW-0798">TonB box</keyword>
<name>A0A917YSR4_9ALTE</name>
<keyword evidence="2 11" id="KW-0813">Transport</keyword>
<keyword evidence="7" id="KW-0406">Ion transport</keyword>
<evidence type="ECO:0000313" key="16">
    <source>
        <dbReference type="EMBL" id="GGO65240.1"/>
    </source>
</evidence>
<evidence type="ECO:0000256" key="8">
    <source>
        <dbReference type="ARBA" id="ARBA00023077"/>
    </source>
</evidence>
<dbReference type="PANTHER" id="PTHR32552">
    <property type="entry name" value="FERRICHROME IRON RECEPTOR-RELATED"/>
    <property type="match status" value="1"/>
</dbReference>
<evidence type="ECO:0000256" key="1">
    <source>
        <dbReference type="ARBA" id="ARBA00004571"/>
    </source>
</evidence>
<feature type="domain" description="TonB-dependent receptor-like beta-barrel" evidence="14">
    <location>
        <begin position="290"/>
        <end position="781"/>
    </location>
</feature>
<dbReference type="InterPro" id="IPR012910">
    <property type="entry name" value="Plug_dom"/>
</dbReference>
<evidence type="ECO:0000259" key="15">
    <source>
        <dbReference type="Pfam" id="PF07715"/>
    </source>
</evidence>
<evidence type="ECO:0000256" key="4">
    <source>
        <dbReference type="ARBA" id="ARBA00022496"/>
    </source>
</evidence>
<comment type="caution">
    <text evidence="16">The sequence shown here is derived from an EMBL/GenBank/DDBJ whole genome shotgun (WGS) entry which is preliminary data.</text>
</comment>
<reference evidence="16" key="2">
    <citation type="submission" date="2020-09" db="EMBL/GenBank/DDBJ databases">
        <authorList>
            <person name="Sun Q."/>
            <person name="Zhou Y."/>
        </authorList>
    </citation>
    <scope>NUCLEOTIDE SEQUENCE</scope>
    <source>
        <strain evidence="16">CGMCC 1.7086</strain>
    </source>
</reference>
<keyword evidence="6" id="KW-0408">Iron</keyword>
<keyword evidence="13" id="KW-0732">Signal</keyword>
<dbReference type="GO" id="GO:0006826">
    <property type="term" value="P:iron ion transport"/>
    <property type="evidence" value="ECO:0007669"/>
    <property type="project" value="UniProtKB-KW"/>
</dbReference>
<sequence>MTQLNFNKSKIALALSAIASLSVGYAQAQDAEQEKGVIERIAVTATQRQMMQEELPFNISAVQGAEIEGQNIVESTELLRTVAGISLIDRGHRNSGTANSMVIRGVNVEGSVSGADVGQSTVPTVSTYVDSTPIYANFLLKDIQRVEVLRGPQGTLYGSGALGGTVRYIMNKPDAAIQEGSVAVDWSKTDGSEGDNLSFDAVFNQPLGDDAAFRISLGQMDNDGVIDQVNLYQLDDKGIPLVKADDGSCQSVGSNLSASELAFNGACYESKEDVDTVEIFYLRAGLIWHLSDDIELLLTHNYQDDEVGGRRAVTIGADYLGNAYDDYENGSTLLEPAERDVSLTSLEVSADLGFATLTSSTSHYRHKGSGWRDNTSMWVTDRSNGVGFTNWFNALYTGNPRPAAHVEAGFEDKALIQELRLVSNDNDAVVDWVIGAFYMDQERTTTNFSHLRGLTEYGFACNEVGDSCPSNGAWWTGVTPVNDMDFSYIRNEQFKDKALYGELTYHFSDDLRITGGLRWFKNTLSNETATYFAYLQPEDIPFEAFPSQDEDDIQTKLNLSYDLRDDTMLYATYSEGFRRGGSNAIPTSGPFQELNPESAALYGKDTVKNYELGIKGYHKTFSYSADIYKVVWDDPQLNTATAWWGFFMAQNGDRAETQGIELEANFVLTDALNMRFGYSYTDAELSEDLIQPQTGGVSALAGTRLPGVSEHVASINFVHRMAVSADVEMVSRLSGYYQSDSLNTVLANSPVQDEFDGFSLWNASVQFLKGDWSAMLYIKNLTNEEGVTGSYPASYWGTDTGVFENYYGNNQKNYISRPRTVGVNVSYRF</sequence>
<dbReference type="GO" id="GO:0009279">
    <property type="term" value="C:cell outer membrane"/>
    <property type="evidence" value="ECO:0007669"/>
    <property type="project" value="UniProtKB-SubCell"/>
</dbReference>
<dbReference type="AlphaFoldDB" id="A0A917YSR4"/>
<keyword evidence="16" id="KW-0675">Receptor</keyword>
<gene>
    <name evidence="16" type="primary">fyuA</name>
    <name evidence="16" type="ORF">GCM10010982_06560</name>
</gene>
<evidence type="ECO:0000256" key="9">
    <source>
        <dbReference type="ARBA" id="ARBA00023136"/>
    </source>
</evidence>
<comment type="subcellular location">
    <subcellularLocation>
        <location evidence="1 11">Cell outer membrane</location>
        <topology evidence="1 11">Multi-pass membrane protein</topology>
    </subcellularLocation>
</comment>
<keyword evidence="17" id="KW-1185">Reference proteome</keyword>
<evidence type="ECO:0000256" key="12">
    <source>
        <dbReference type="RuleBase" id="RU003357"/>
    </source>
</evidence>
<feature type="signal peptide" evidence="13">
    <location>
        <begin position="1"/>
        <end position="28"/>
    </location>
</feature>
<dbReference type="SUPFAM" id="SSF56935">
    <property type="entry name" value="Porins"/>
    <property type="match status" value="1"/>
</dbReference>
<evidence type="ECO:0000256" key="3">
    <source>
        <dbReference type="ARBA" id="ARBA00022452"/>
    </source>
</evidence>
<dbReference type="RefSeq" id="WP_188690233.1">
    <property type="nucleotide sequence ID" value="NZ_BMLS01000001.1"/>
</dbReference>
<evidence type="ECO:0000256" key="11">
    <source>
        <dbReference type="PROSITE-ProRule" id="PRU01360"/>
    </source>
</evidence>
<comment type="similarity">
    <text evidence="11 12">Belongs to the TonB-dependent receptor family.</text>
</comment>
<feature type="chain" id="PRO_5037157174" evidence="13">
    <location>
        <begin position="29"/>
        <end position="829"/>
    </location>
</feature>
<dbReference type="InterPro" id="IPR036942">
    <property type="entry name" value="Beta-barrel_TonB_sf"/>
</dbReference>
<keyword evidence="4" id="KW-0410">Iron transport</keyword>
<keyword evidence="3 11" id="KW-1134">Transmembrane beta strand</keyword>
<evidence type="ECO:0000313" key="17">
    <source>
        <dbReference type="Proteomes" id="UP000606935"/>
    </source>
</evidence>
<dbReference type="InterPro" id="IPR039426">
    <property type="entry name" value="TonB-dep_rcpt-like"/>
</dbReference>
<dbReference type="PROSITE" id="PS52016">
    <property type="entry name" value="TONB_DEPENDENT_REC_3"/>
    <property type="match status" value="1"/>
</dbReference>
<evidence type="ECO:0000256" key="5">
    <source>
        <dbReference type="ARBA" id="ARBA00022692"/>
    </source>
</evidence>
<proteinExistence type="inferred from homology"/>
<keyword evidence="10 11" id="KW-0998">Cell outer membrane</keyword>
<evidence type="ECO:0000256" key="2">
    <source>
        <dbReference type="ARBA" id="ARBA00022448"/>
    </source>
</evidence>
<keyword evidence="9 11" id="KW-0472">Membrane</keyword>
<dbReference type="Gene3D" id="2.170.130.10">
    <property type="entry name" value="TonB-dependent receptor, plug domain"/>
    <property type="match status" value="1"/>
</dbReference>
<dbReference type="InterPro" id="IPR037066">
    <property type="entry name" value="Plug_dom_sf"/>
</dbReference>
<organism evidence="16 17">
    <name type="scientific">Bowmanella pacifica</name>
    <dbReference type="NCBI Taxonomy" id="502051"/>
    <lineage>
        <taxon>Bacteria</taxon>
        <taxon>Pseudomonadati</taxon>
        <taxon>Pseudomonadota</taxon>
        <taxon>Gammaproteobacteria</taxon>
        <taxon>Alteromonadales</taxon>
        <taxon>Alteromonadaceae</taxon>
        <taxon>Bowmanella</taxon>
    </lineage>
</organism>
<evidence type="ECO:0000256" key="10">
    <source>
        <dbReference type="ARBA" id="ARBA00023237"/>
    </source>
</evidence>
<evidence type="ECO:0000256" key="13">
    <source>
        <dbReference type="SAM" id="SignalP"/>
    </source>
</evidence>